<feature type="transmembrane region" description="Helical" evidence="8">
    <location>
        <begin position="225"/>
        <end position="247"/>
    </location>
</feature>
<dbReference type="RefSeq" id="WP_067990122.1">
    <property type="nucleotide sequence ID" value="NZ_QQBC01000001.1"/>
</dbReference>
<evidence type="ECO:0000313" key="9">
    <source>
        <dbReference type="EMBL" id="RDI68709.1"/>
    </source>
</evidence>
<comment type="subcellular location">
    <subcellularLocation>
        <location evidence="1">Cell membrane</location>
        <topology evidence="1">Multi-pass membrane protein</topology>
    </subcellularLocation>
</comment>
<feature type="transmembrane region" description="Helical" evidence="8">
    <location>
        <begin position="190"/>
        <end position="213"/>
    </location>
</feature>
<feature type="transmembrane region" description="Helical" evidence="8">
    <location>
        <begin position="48"/>
        <end position="69"/>
    </location>
</feature>
<sequence length="446" mass="46639">MTDTTAARPKRDRTHWLYLAVIVAVVAGVLVGWLAPGVGKSVAELGTIFVNLIKMMISPVIFCTIVLGIGSVRAASRVGRIGGLAIGYFLIMSTVALGIGLVVGNLLQPGTGLNIAGHAKDAAKFVKQAEGAGGTWQFLEGIVPTSLLSSLTAGSVLQTLFVALLVGFGIQAMGATGEPLLRGVELVQKLVFRILIMILWLAPIGAFGAMANVVATTGLGAVKELAVLMVAFYLTCLLFVFGVLGVLMRVTSGVSIFKLVRYLAREYLLIVSTSSSESALPRLIAKMEHMGVERTTVGIVVPTGYSFNLDGTAIYLTMASLFIADAMGKPMALGEQIGLLAFMIVASKGAAGVTGAGLATLAGGLQSHRPDLINGVGLIVGIDRFMSEARAVTNFSGNAVATVLIGTWTKTIDPVRVRSVLDRELPFDETTLVDDHPSADKDLVPA</sequence>
<dbReference type="AlphaFoldDB" id="A0A370IDC4"/>
<dbReference type="PANTHER" id="PTHR42865:SF1">
    <property type="entry name" value="AEROBIC C4-DICARBOXYLATE TRANSPORT PROTEIN"/>
    <property type="match status" value="1"/>
</dbReference>
<evidence type="ECO:0000256" key="5">
    <source>
        <dbReference type="ARBA" id="ARBA00022847"/>
    </source>
</evidence>
<dbReference type="SUPFAM" id="SSF118215">
    <property type="entry name" value="Proton glutamate symport protein"/>
    <property type="match status" value="1"/>
</dbReference>
<evidence type="ECO:0000256" key="7">
    <source>
        <dbReference type="ARBA" id="ARBA00023136"/>
    </source>
</evidence>
<name>A0A370IDC4_9NOCA</name>
<accession>A0A370IDC4</accession>
<dbReference type="Gene3D" id="1.10.3860.10">
    <property type="entry name" value="Sodium:dicarboxylate symporter"/>
    <property type="match status" value="1"/>
</dbReference>
<evidence type="ECO:0000256" key="4">
    <source>
        <dbReference type="ARBA" id="ARBA00022692"/>
    </source>
</evidence>
<keyword evidence="10" id="KW-1185">Reference proteome</keyword>
<evidence type="ECO:0000256" key="2">
    <source>
        <dbReference type="ARBA" id="ARBA00022448"/>
    </source>
</evidence>
<dbReference type="Pfam" id="PF00375">
    <property type="entry name" value="SDF"/>
    <property type="match status" value="1"/>
</dbReference>
<dbReference type="GO" id="GO:0005886">
    <property type="term" value="C:plasma membrane"/>
    <property type="evidence" value="ECO:0007669"/>
    <property type="project" value="UniProtKB-SubCell"/>
</dbReference>
<evidence type="ECO:0000256" key="8">
    <source>
        <dbReference type="SAM" id="Phobius"/>
    </source>
</evidence>
<comment type="caution">
    <text evidence="9">The sequence shown here is derived from an EMBL/GenBank/DDBJ whole genome shotgun (WGS) entry which is preliminary data.</text>
</comment>
<keyword evidence="5" id="KW-0769">Symport</keyword>
<proteinExistence type="predicted"/>
<keyword evidence="7 8" id="KW-0472">Membrane</keyword>
<dbReference type="InterPro" id="IPR001991">
    <property type="entry name" value="Na-dicarboxylate_symporter"/>
</dbReference>
<dbReference type="FunFam" id="1.10.3860.10:FF:000001">
    <property type="entry name" value="C4-dicarboxylate transport protein"/>
    <property type="match status" value="1"/>
</dbReference>
<keyword evidence="3" id="KW-1003">Cell membrane</keyword>
<dbReference type="GO" id="GO:0070778">
    <property type="term" value="P:L-aspartate transmembrane transport"/>
    <property type="evidence" value="ECO:0007669"/>
    <property type="project" value="TreeGrafter"/>
</dbReference>
<keyword evidence="4 8" id="KW-0812">Transmembrane</keyword>
<keyword evidence="6 8" id="KW-1133">Transmembrane helix</keyword>
<feature type="transmembrane region" description="Helical" evidence="8">
    <location>
        <begin position="16"/>
        <end position="36"/>
    </location>
</feature>
<evidence type="ECO:0000256" key="6">
    <source>
        <dbReference type="ARBA" id="ARBA00022989"/>
    </source>
</evidence>
<dbReference type="STRING" id="1210086.GCA_001613105_00093"/>
<dbReference type="Proteomes" id="UP000254869">
    <property type="component" value="Unassembled WGS sequence"/>
</dbReference>
<feature type="transmembrane region" description="Helical" evidence="8">
    <location>
        <begin position="305"/>
        <end position="327"/>
    </location>
</feature>
<gene>
    <name evidence="9" type="ORF">DFR76_101244</name>
</gene>
<evidence type="ECO:0000256" key="3">
    <source>
        <dbReference type="ARBA" id="ARBA00022475"/>
    </source>
</evidence>
<dbReference type="InterPro" id="IPR036458">
    <property type="entry name" value="Na:dicarbo_symporter_sf"/>
</dbReference>
<keyword evidence="2" id="KW-0813">Transport</keyword>
<evidence type="ECO:0000256" key="1">
    <source>
        <dbReference type="ARBA" id="ARBA00004651"/>
    </source>
</evidence>
<dbReference type="GO" id="GO:0015138">
    <property type="term" value="F:fumarate transmembrane transporter activity"/>
    <property type="evidence" value="ECO:0007669"/>
    <property type="project" value="TreeGrafter"/>
</dbReference>
<organism evidence="9 10">
    <name type="scientific">Nocardia pseudobrasiliensis</name>
    <dbReference type="NCBI Taxonomy" id="45979"/>
    <lineage>
        <taxon>Bacteria</taxon>
        <taxon>Bacillati</taxon>
        <taxon>Actinomycetota</taxon>
        <taxon>Actinomycetes</taxon>
        <taxon>Mycobacteriales</taxon>
        <taxon>Nocardiaceae</taxon>
        <taxon>Nocardia</taxon>
    </lineage>
</organism>
<dbReference type="PANTHER" id="PTHR42865">
    <property type="entry name" value="PROTON/GLUTAMATE-ASPARTATE SYMPORTER"/>
    <property type="match status" value="1"/>
</dbReference>
<protein>
    <submittedName>
        <fullName evidence="9">Aerobic C4-dicarboxylate transport protein</fullName>
    </submittedName>
</protein>
<feature type="transmembrane region" description="Helical" evidence="8">
    <location>
        <begin position="81"/>
        <end position="103"/>
    </location>
</feature>
<dbReference type="EMBL" id="QQBC01000001">
    <property type="protein sequence ID" value="RDI68709.1"/>
    <property type="molecule type" value="Genomic_DNA"/>
</dbReference>
<feature type="transmembrane region" description="Helical" evidence="8">
    <location>
        <begin position="339"/>
        <end position="365"/>
    </location>
</feature>
<dbReference type="GO" id="GO:0015366">
    <property type="term" value="F:malate:proton symporter activity"/>
    <property type="evidence" value="ECO:0007669"/>
    <property type="project" value="TreeGrafter"/>
</dbReference>
<dbReference type="GO" id="GO:0015141">
    <property type="term" value="F:succinate transmembrane transporter activity"/>
    <property type="evidence" value="ECO:0007669"/>
    <property type="project" value="TreeGrafter"/>
</dbReference>
<dbReference type="PRINTS" id="PR00173">
    <property type="entry name" value="EDTRNSPORT"/>
</dbReference>
<reference evidence="9 10" key="1">
    <citation type="submission" date="2018-07" db="EMBL/GenBank/DDBJ databases">
        <title>Genomic Encyclopedia of Type Strains, Phase IV (KMG-IV): sequencing the most valuable type-strain genomes for metagenomic binning, comparative biology and taxonomic classification.</title>
        <authorList>
            <person name="Goeker M."/>
        </authorList>
    </citation>
    <scope>NUCLEOTIDE SEQUENCE [LARGE SCALE GENOMIC DNA]</scope>
    <source>
        <strain evidence="9 10">DSM 44290</strain>
    </source>
</reference>
<evidence type="ECO:0000313" key="10">
    <source>
        <dbReference type="Proteomes" id="UP000254869"/>
    </source>
</evidence>
<feature type="transmembrane region" description="Helical" evidence="8">
    <location>
        <begin position="147"/>
        <end position="170"/>
    </location>
</feature>